<protein>
    <submittedName>
        <fullName evidence="1">Uncharacterized protein</fullName>
    </submittedName>
</protein>
<reference evidence="1 2" key="1">
    <citation type="submission" date="2017-11" db="EMBL/GenBank/DDBJ databases">
        <title>Revised Sequence and Annotation of the Rhodobaca barguzinensis strain alga05 Genome.</title>
        <authorList>
            <person name="Kopejtka K."/>
            <person name="Tomasch J.M."/>
            <person name="Bunk B."/>
            <person name="Koblizek M."/>
        </authorList>
    </citation>
    <scope>NUCLEOTIDE SEQUENCE [LARGE SCALE GENOMIC DNA]</scope>
    <source>
        <strain evidence="2">alga05</strain>
    </source>
</reference>
<sequence length="340" mass="37615">MSNMTPNWAKLREFSFLLILAATVCLTCVGLAPAYSHHLEGMDDPDFQAALTLWLSGDEERAIPAFAALSHNDNAASQLLLGLIDKTAAIQGPLIASLSREERVTLLRSKGGMSGQNWVHAAAKTAVIARNWVSLWQMRGGVEIARSFAQNEEPRAARVALMAEMNRRGTGFAPSLMSEAWYPDSMRHLTRSRTLSPDEVADLHPGNPTRKLAGLPLHDADLRNWLQETPLAMHLRAACDRHCPETTADCVLALYKGFNSYDALLVIGSPSARLVPELNFAQSTRGIQSVARHIMVRHTARTRDVMLRQLSEVDECTVSWLEDEFRRYAPSARNGYIAGE</sequence>
<name>A0A2K8KBA2_9RHOB</name>
<dbReference type="AlphaFoldDB" id="A0A2K8KBA2"/>
<dbReference type="EMBL" id="CP024899">
    <property type="protein sequence ID" value="ATX66266.1"/>
    <property type="molecule type" value="Genomic_DNA"/>
</dbReference>
<dbReference type="KEGG" id="rbg:BG454_10960"/>
<keyword evidence="2" id="KW-1185">Reference proteome</keyword>
<accession>A0A2K8KBA2</accession>
<dbReference type="OrthoDB" id="7853387at2"/>
<dbReference type="Proteomes" id="UP000228948">
    <property type="component" value="Chromosome"/>
</dbReference>
<evidence type="ECO:0000313" key="2">
    <source>
        <dbReference type="Proteomes" id="UP000228948"/>
    </source>
</evidence>
<evidence type="ECO:0000313" key="1">
    <source>
        <dbReference type="EMBL" id="ATX66266.1"/>
    </source>
</evidence>
<gene>
    <name evidence="1" type="ORF">BG454_10960</name>
</gene>
<dbReference type="RefSeq" id="WP_071480784.1">
    <property type="nucleotide sequence ID" value="NZ_CP024899.1"/>
</dbReference>
<organism evidence="1 2">
    <name type="scientific">Roseinatronobacter bogoriensis subsp. barguzinensis</name>
    <dbReference type="NCBI Taxonomy" id="441209"/>
    <lineage>
        <taxon>Bacteria</taxon>
        <taxon>Pseudomonadati</taxon>
        <taxon>Pseudomonadota</taxon>
        <taxon>Alphaproteobacteria</taxon>
        <taxon>Rhodobacterales</taxon>
        <taxon>Paracoccaceae</taxon>
        <taxon>Roseinatronobacter</taxon>
    </lineage>
</organism>
<proteinExistence type="predicted"/>